<name>A0ABZ2EQE8_9FIRM</name>
<dbReference type="InterPro" id="IPR027954">
    <property type="entry name" value="Transcobalamin-like_C"/>
</dbReference>
<feature type="compositionally biased region" description="Low complexity" evidence="2">
    <location>
        <begin position="1837"/>
        <end position="1846"/>
    </location>
</feature>
<evidence type="ECO:0000313" key="8">
    <source>
        <dbReference type="Proteomes" id="UP001348492"/>
    </source>
</evidence>
<evidence type="ECO:0000256" key="1">
    <source>
        <dbReference type="ARBA" id="ARBA00022737"/>
    </source>
</evidence>
<protein>
    <recommendedName>
        <fullName evidence="9">DUF4430 domain-containing protein</fullName>
    </recommendedName>
</protein>
<gene>
    <name evidence="7" type="ORF">TEGL_04540</name>
</gene>
<keyword evidence="3" id="KW-0812">Transmembrane</keyword>
<dbReference type="InterPro" id="IPR008930">
    <property type="entry name" value="Terpenoid_cyclase/PrenylTrfase"/>
</dbReference>
<proteinExistence type="predicted"/>
<keyword evidence="1" id="KW-0677">Repeat</keyword>
<organism evidence="7 8">
    <name type="scientific">Terrisporobacter glycolicus ATCC 14880 = DSM 1288</name>
    <dbReference type="NCBI Taxonomy" id="1121315"/>
    <lineage>
        <taxon>Bacteria</taxon>
        <taxon>Bacillati</taxon>
        <taxon>Bacillota</taxon>
        <taxon>Clostridia</taxon>
        <taxon>Peptostreptococcales</taxon>
        <taxon>Peptostreptococcaceae</taxon>
        <taxon>Terrisporobacter</taxon>
    </lineage>
</organism>
<feature type="chain" id="PRO_5047511142" description="DUF4430 domain-containing protein" evidence="4">
    <location>
        <begin position="31"/>
        <end position="1920"/>
    </location>
</feature>
<reference evidence="7 8" key="1">
    <citation type="journal article" date="2023" name="PLoS ONE">
        <title>Genome-based metabolic and phylogenomic analysis of three Terrisporobacter species.</title>
        <authorList>
            <person name="Boer T."/>
            <person name="Bengelsdorf F.R."/>
            <person name="Bomeke M."/>
            <person name="Daniel R."/>
            <person name="Poehlein A."/>
        </authorList>
    </citation>
    <scope>NUCLEOTIDE SEQUENCE [LARGE SCALE GENOMIC DNA]</scope>
    <source>
        <strain evidence="7 8">DSM 1288</strain>
    </source>
</reference>
<evidence type="ECO:0000259" key="5">
    <source>
        <dbReference type="Pfam" id="PF00432"/>
    </source>
</evidence>
<dbReference type="RefSeq" id="WP_018591734.1">
    <property type="nucleotide sequence ID" value="NZ_CP117523.1"/>
</dbReference>
<evidence type="ECO:0000313" key="7">
    <source>
        <dbReference type="EMBL" id="WWD82081.1"/>
    </source>
</evidence>
<dbReference type="Gene3D" id="1.20.1270.70">
    <property type="entry name" value="Designed single chain three-helix bundle"/>
    <property type="match status" value="1"/>
</dbReference>
<feature type="domain" description="Prenyltransferase alpha-alpha toroid" evidence="5">
    <location>
        <begin position="571"/>
        <end position="651"/>
    </location>
</feature>
<dbReference type="Pfam" id="PF00432">
    <property type="entry name" value="Prenyltrans"/>
    <property type="match status" value="2"/>
</dbReference>
<keyword evidence="3" id="KW-0472">Membrane</keyword>
<dbReference type="EMBL" id="CP117523">
    <property type="protein sequence ID" value="WWD82081.1"/>
    <property type="molecule type" value="Genomic_DNA"/>
</dbReference>
<dbReference type="InterPro" id="IPR001330">
    <property type="entry name" value="Prenyltrans"/>
</dbReference>
<sequence>MKKSKLLKKVASIFMVALMVITMIPQSVYASEVSKVLDASDKKVVTYINDQGKEIKVNNGDTLNISTTENGTFTCDGYSSGSKDIEWRTSWEGSSQDKPIWIGLYSGDISIRRSGKVNAQVTKADTGEVLCAFNIVAEEKKVEDIKLYIDDKEVTNGTYTVAGHQWKEIKIKGKYADDDKYVDFSNTNGFSVTSDKDFISCNNNNIVSFAFNKPGTGVITLEGFGNKASVKVTSSYVPVESVKLNLRPEVKMHRLQYSMGSDDNYIGIGQSELSNGVTITPSNSSNYTVEWKGNNDKVASYHDTHSNGFIGHDSGTVTITASVDDNGRNISSSCDVEYVFEKPVEGISMKDDQNTLTIKEEDNMVLPLVFEPNGDQEEDQPSKTSMKWEFSKNGIVEIKHSRGQYDRYASKTFVMNALAQGTVEVTGTPLAAKDGVKPVKFTVTVEEGDTPPPNTDRLVSQGTSSCKSYYSRYWQHDTWKYTDEWDIIALKRSGIGLGKDEAGAIDSYKSSIASKIEDGTLSNKTKPTTLARVALALESIGVDASSFAGFNFYDALLNSNKINTGSNESIWALIALDAKKTPVSEKVKYDRDKLIETIISFQTKDGGFNLSSSENGGDVDLTAMAIQALSNYQNKSNAKEATEKALTFLRDSMESSCDMNGTSESIAQTIIAVSSLEKDIADKENGFTKGKSKNIFVAMDKYRDYRGFKHMKEDSDTNHMSTQQALLAFASYNRIKNNENTLYDMTDISSENYEVPVITVTGVENNQVVAKKNIKVQISASHKNENVENIKVWLNGEKIEGKDGNYTLSLKSGNNSMNIKAISNNGASSYLQWSIKFATLNYQKEINNKITKMNSWAKSIINENDYTFSENELIMTYMRTVGSSSKISNKVLEKLQEQIKFKNVDEWTNTIMVLHAMGVDVSNVYGEDFWKYGNSFITSLSQQDNVQILTAINSKSEQNVPKEISKENLLNKIATNSDGGFGINGKSNVYETGCAVIALAKEGNRQEEVEKAIEWLAENHTSSGGFTQLGSYSELSSTAKVMEALCEVGIDFTLDDRFNNTENIYTKLKILLAESGEDQNEDVYRALASYQRLYNEKGSIYSMDDVIAQPGLTTSRKKMEDTVVNYLQTIDFSTYSEEATEAAYLLIRGNEATKAVYNYLDVLKEAIKSNQVTTAREYFFAGLYLKENGVTLTDVDSTNMLSKLDDLEYTTTDNFGSVKSRATIPMSYALMTLNLEPNYETSLREDLTSKIESNRVPQSSWTGKGFYSYYNEYFAPVNQEATIVAMMALKSSEKLTDINSLIDYLGGKGTDGHDERQLDAGYWADYRKDSNKLVGNLVTTADMVVGIPMFEVDILSDARFNKDNGNVEDGIRAFYRASGFADTPYNNEVNTKSSIGGYRALLSLRFAENNAPSIYDINTKREIDKTTLESKIKEADTLKKDDYIIETWTVFEKALEEAKIIVKQEVVTQKEINLALESLRNAMNGLEEYNEINVTFRLMGDWKHDDKNEHTGYVNWIKTRSYTVSKDAKVYDIFEKAMKDSGLKNTVTDSNYVSMIQAPEVFGSYVLSQGDNGVNSAWQYMINGEYSKVGLNECKLSDGDVIVLRYVDDYTNELDMNEAWKKVEDLEPTEVFEKIRASAKMELKKYVDMEDYEKEQQKSIESILDKAMKQLDKVKDTVEVKEIVTEAKNDLDEIPTKAEIEEEAQKELLQIKEKAKEILSSYKNLSLYEDKEKAELNKILEKAFISIDEAKSKSEVEKIVTSTKAKMDDIETAEKIAIDRVIEAINKIENPVTIDQKPIIEAAREKYNALTKDQKKQVTNYEILVKAEEDLNKLVNDDSSNNGSEGNKPDGDDSNNNGSEDNKPDGDDSNNNEHNNSQDDDVKTGDNTQIGFIVCSLILAIGGIYLVELERRRGKIKSNK</sequence>
<evidence type="ECO:0008006" key="9">
    <source>
        <dbReference type="Google" id="ProtNLM"/>
    </source>
</evidence>
<keyword evidence="3" id="KW-1133">Transmembrane helix</keyword>
<feature type="transmembrane region" description="Helical" evidence="3">
    <location>
        <begin position="1890"/>
        <end position="1907"/>
    </location>
</feature>
<accession>A0ABZ2EQE8</accession>
<feature type="signal peptide" evidence="4">
    <location>
        <begin position="1"/>
        <end position="30"/>
    </location>
</feature>
<evidence type="ECO:0000256" key="4">
    <source>
        <dbReference type="SAM" id="SignalP"/>
    </source>
</evidence>
<dbReference type="Gene3D" id="1.50.10.20">
    <property type="match status" value="2"/>
</dbReference>
<dbReference type="Gene3D" id="2.170.130.30">
    <property type="match status" value="1"/>
</dbReference>
<dbReference type="SUPFAM" id="SSF48239">
    <property type="entry name" value="Terpenoid cyclases/Protein prenyltransferases"/>
    <property type="match status" value="2"/>
</dbReference>
<feature type="region of interest" description="Disordered" evidence="2">
    <location>
        <begin position="1834"/>
        <end position="1885"/>
    </location>
</feature>
<keyword evidence="8" id="KW-1185">Reference proteome</keyword>
<dbReference type="CDD" id="cd00688">
    <property type="entry name" value="ISOPREN_C2_like"/>
    <property type="match status" value="1"/>
</dbReference>
<evidence type="ECO:0000259" key="6">
    <source>
        <dbReference type="Pfam" id="PF14478"/>
    </source>
</evidence>
<dbReference type="Pfam" id="PF14478">
    <property type="entry name" value="DUF4430"/>
    <property type="match status" value="1"/>
</dbReference>
<evidence type="ECO:0000256" key="3">
    <source>
        <dbReference type="SAM" id="Phobius"/>
    </source>
</evidence>
<feature type="domain" description="Prenyltransferase alpha-alpha toroid" evidence="5">
    <location>
        <begin position="978"/>
        <end position="1026"/>
    </location>
</feature>
<dbReference type="Gene3D" id="2.60.40.1080">
    <property type="match status" value="1"/>
</dbReference>
<keyword evidence="4" id="KW-0732">Signal</keyword>
<dbReference type="Proteomes" id="UP001348492">
    <property type="component" value="Chromosome"/>
</dbReference>
<feature type="domain" description="Transcobalamin-like C-terminal" evidence="6">
    <location>
        <begin position="1535"/>
        <end position="1606"/>
    </location>
</feature>
<evidence type="ECO:0000256" key="2">
    <source>
        <dbReference type="SAM" id="MobiDB-lite"/>
    </source>
</evidence>